<reference evidence="7 8" key="1">
    <citation type="submission" date="2019-02" db="EMBL/GenBank/DDBJ databases">
        <title>Sequencing the genomes of 1000 actinobacteria strains.</title>
        <authorList>
            <person name="Klenk H.-P."/>
        </authorList>
    </citation>
    <scope>NUCLEOTIDE SEQUENCE [LARGE SCALE GENOMIC DNA]</scope>
    <source>
        <strain evidence="7 8">DSM 45612</strain>
    </source>
</reference>
<name>A0A4Q8BGM7_9ACTN</name>
<evidence type="ECO:0000313" key="7">
    <source>
        <dbReference type="EMBL" id="RZU76379.1"/>
    </source>
</evidence>
<evidence type="ECO:0000259" key="5">
    <source>
        <dbReference type="Pfam" id="PF06902"/>
    </source>
</evidence>
<keyword evidence="8" id="KW-1185">Reference proteome</keyword>
<gene>
    <name evidence="7" type="ORF">EV384_5029</name>
</gene>
<dbReference type="InterPro" id="IPR010693">
    <property type="entry name" value="Divergent_4Fe-4S_mono-cluster"/>
</dbReference>
<dbReference type="Pfam" id="PF06902">
    <property type="entry name" value="Fer4_19"/>
    <property type="match status" value="1"/>
</dbReference>
<dbReference type="GO" id="GO:0051537">
    <property type="term" value="F:2 iron, 2 sulfur cluster binding"/>
    <property type="evidence" value="ECO:0007669"/>
    <property type="project" value="UniProtKB-KW"/>
</dbReference>
<keyword evidence="1" id="KW-0001">2Fe-2S</keyword>
<evidence type="ECO:0000256" key="1">
    <source>
        <dbReference type="ARBA" id="ARBA00022714"/>
    </source>
</evidence>
<keyword evidence="3" id="KW-0408">Iron</keyword>
<evidence type="ECO:0000256" key="3">
    <source>
        <dbReference type="ARBA" id="ARBA00023004"/>
    </source>
</evidence>
<dbReference type="OrthoDB" id="9803319at2"/>
<dbReference type="InterPro" id="IPR042216">
    <property type="entry name" value="MitoNEET_CISD"/>
</dbReference>
<dbReference type="GO" id="GO:0046872">
    <property type="term" value="F:metal ion binding"/>
    <property type="evidence" value="ECO:0007669"/>
    <property type="project" value="UniProtKB-KW"/>
</dbReference>
<accession>A0A4Q8BGM7</accession>
<evidence type="ECO:0000256" key="2">
    <source>
        <dbReference type="ARBA" id="ARBA00022723"/>
    </source>
</evidence>
<feature type="domain" description="Divergent 4Fe-4S mono-cluster" evidence="5">
    <location>
        <begin position="16"/>
        <end position="77"/>
    </location>
</feature>
<evidence type="ECO:0000313" key="8">
    <source>
        <dbReference type="Proteomes" id="UP000294114"/>
    </source>
</evidence>
<keyword evidence="2" id="KW-0479">Metal-binding</keyword>
<feature type="domain" description="Iron-binding zinc finger CDGSH type" evidence="6">
    <location>
        <begin position="99"/>
        <end position="143"/>
    </location>
</feature>
<dbReference type="GO" id="GO:0005737">
    <property type="term" value="C:cytoplasm"/>
    <property type="evidence" value="ECO:0007669"/>
    <property type="project" value="UniProtKB-ARBA"/>
</dbReference>
<keyword evidence="4" id="KW-0411">Iron-sulfur</keyword>
<dbReference type="AlphaFoldDB" id="A0A4Q8BGM7"/>
<dbReference type="EMBL" id="SHLD01000001">
    <property type="protein sequence ID" value="RZU76379.1"/>
    <property type="molecule type" value="Genomic_DNA"/>
</dbReference>
<dbReference type="Proteomes" id="UP000294114">
    <property type="component" value="Unassembled WGS sequence"/>
</dbReference>
<proteinExistence type="predicted"/>
<dbReference type="Gene3D" id="3.40.5.90">
    <property type="entry name" value="CDGSH iron-sulfur domain, mitoNEET-type"/>
    <property type="match status" value="1"/>
</dbReference>
<dbReference type="Pfam" id="PF09360">
    <property type="entry name" value="zf-CDGSH"/>
    <property type="match status" value="1"/>
</dbReference>
<protein>
    <submittedName>
        <fullName evidence="7">Putative Fe-S cluster protein YjdI</fullName>
    </submittedName>
</protein>
<evidence type="ECO:0000259" key="6">
    <source>
        <dbReference type="Pfam" id="PF09360"/>
    </source>
</evidence>
<sequence>MTEPATHDPFDDGKRYSGPEILVSYDARRCRHARECVRGLPKVFDVGRRPWILPGAAPGDEVATVIRRCPTGALQYRPTTGADTEQPDPVTTVRAVPGGPLLLRGDLRVWTDQPGVGVGMRRETRMAACACGATGLAPYCDGSCGVEL</sequence>
<organism evidence="7 8">
    <name type="scientific">Micromonospora kangleipakensis</name>
    <dbReference type="NCBI Taxonomy" id="1077942"/>
    <lineage>
        <taxon>Bacteria</taxon>
        <taxon>Bacillati</taxon>
        <taxon>Actinomycetota</taxon>
        <taxon>Actinomycetes</taxon>
        <taxon>Micromonosporales</taxon>
        <taxon>Micromonosporaceae</taxon>
        <taxon>Micromonospora</taxon>
    </lineage>
</organism>
<comment type="caution">
    <text evidence="7">The sequence shown here is derived from an EMBL/GenBank/DDBJ whole genome shotgun (WGS) entry which is preliminary data.</text>
</comment>
<evidence type="ECO:0000256" key="4">
    <source>
        <dbReference type="ARBA" id="ARBA00023014"/>
    </source>
</evidence>
<dbReference type="InterPro" id="IPR018967">
    <property type="entry name" value="FeS-contain_CDGSH-typ"/>
</dbReference>